<dbReference type="InterPro" id="IPR023009">
    <property type="entry name" value="Tyrosine_recombinase_XerC/XerD"/>
</dbReference>
<keyword evidence="5 10" id="KW-0159">Chromosome partition</keyword>
<evidence type="ECO:0000256" key="8">
    <source>
        <dbReference type="ARBA" id="ARBA00023172"/>
    </source>
</evidence>
<dbReference type="NCBIfam" id="NF001399">
    <property type="entry name" value="PRK00283.1"/>
    <property type="match status" value="1"/>
</dbReference>
<dbReference type="STRING" id="199441.BkAM31D_14810"/>
<keyword evidence="6 10" id="KW-0229">DNA integration</keyword>
<comment type="function">
    <text evidence="10">Site-specific tyrosine recombinase, which acts by catalyzing the cutting and rejoining of the recombining DNA molecules. The XerC-XerD complex is essential to convert dimers of the bacterial chromosome into monomers to permit their segregation at cell division. It also contributes to the segregational stability of plasmids.</text>
</comment>
<dbReference type="InterPro" id="IPR050090">
    <property type="entry name" value="Tyrosine_recombinase_XerCD"/>
</dbReference>
<dbReference type="InterPro" id="IPR013762">
    <property type="entry name" value="Integrase-like_cat_sf"/>
</dbReference>
<keyword evidence="7 10" id="KW-0238">DNA-binding</keyword>
<comment type="subunit">
    <text evidence="10">Forms a cyclic heterotetrameric complex composed of two molecules of XerC and two molecules of XerD.</text>
</comment>
<evidence type="ECO:0000256" key="4">
    <source>
        <dbReference type="ARBA" id="ARBA00022618"/>
    </source>
</evidence>
<feature type="active site" evidence="10">
    <location>
        <position position="175"/>
    </location>
</feature>
<evidence type="ECO:0000259" key="12">
    <source>
        <dbReference type="PROSITE" id="PS51898"/>
    </source>
</evidence>
<dbReference type="Pfam" id="PF02899">
    <property type="entry name" value="Phage_int_SAM_1"/>
    <property type="match status" value="1"/>
</dbReference>
<feature type="active site" evidence="10">
    <location>
        <position position="248"/>
    </location>
</feature>
<keyword evidence="8 10" id="KW-0233">DNA recombination</keyword>
<dbReference type="KEGG" id="bkw:BkAM31D_14810"/>
<dbReference type="PROSITE" id="PS51898">
    <property type="entry name" value="TYR_RECOMBINASE"/>
    <property type="match status" value="1"/>
</dbReference>
<organism evidence="14 15">
    <name type="scientific">Halalkalibacter krulwichiae</name>
    <dbReference type="NCBI Taxonomy" id="199441"/>
    <lineage>
        <taxon>Bacteria</taxon>
        <taxon>Bacillati</taxon>
        <taxon>Bacillota</taxon>
        <taxon>Bacilli</taxon>
        <taxon>Bacillales</taxon>
        <taxon>Bacillaceae</taxon>
        <taxon>Halalkalibacter</taxon>
    </lineage>
</organism>
<dbReference type="PANTHER" id="PTHR30349">
    <property type="entry name" value="PHAGE INTEGRASE-RELATED"/>
    <property type="match status" value="1"/>
</dbReference>
<dbReference type="InterPro" id="IPR044068">
    <property type="entry name" value="CB"/>
</dbReference>
<dbReference type="CDD" id="cd00798">
    <property type="entry name" value="INT_XerDC_C"/>
    <property type="match status" value="1"/>
</dbReference>
<accession>A0A1X9MC08</accession>
<dbReference type="AlphaFoldDB" id="A0A1X9MC08"/>
<dbReference type="EMBL" id="CP020814">
    <property type="protein sequence ID" value="ARK31009.1"/>
    <property type="molecule type" value="Genomic_DNA"/>
</dbReference>
<dbReference type="GO" id="GO:0006313">
    <property type="term" value="P:DNA transposition"/>
    <property type="evidence" value="ECO:0007669"/>
    <property type="project" value="UniProtKB-UniRule"/>
</dbReference>
<evidence type="ECO:0000256" key="3">
    <source>
        <dbReference type="ARBA" id="ARBA00022490"/>
    </source>
</evidence>
<protein>
    <recommendedName>
        <fullName evidence="10 11">Tyrosine recombinase XerC</fullName>
    </recommendedName>
</protein>
<dbReference type="Proteomes" id="UP000193006">
    <property type="component" value="Chromosome"/>
</dbReference>
<dbReference type="Gene3D" id="1.10.150.130">
    <property type="match status" value="1"/>
</dbReference>
<evidence type="ECO:0000256" key="11">
    <source>
        <dbReference type="NCBIfam" id="TIGR02224"/>
    </source>
</evidence>
<evidence type="ECO:0000256" key="2">
    <source>
        <dbReference type="ARBA" id="ARBA00006657"/>
    </source>
</evidence>
<keyword evidence="4 10" id="KW-0132">Cell division</keyword>
<comment type="similarity">
    <text evidence="2 10">Belongs to the 'phage' integrase family. XerC subfamily.</text>
</comment>
<dbReference type="GO" id="GO:0003677">
    <property type="term" value="F:DNA binding"/>
    <property type="evidence" value="ECO:0007669"/>
    <property type="project" value="UniProtKB-UniRule"/>
</dbReference>
<proteinExistence type="inferred from homology"/>
<evidence type="ECO:0000313" key="14">
    <source>
        <dbReference type="EMBL" id="ARK31009.1"/>
    </source>
</evidence>
<name>A0A1X9MC08_9BACI</name>
<evidence type="ECO:0000313" key="15">
    <source>
        <dbReference type="Proteomes" id="UP000193006"/>
    </source>
</evidence>
<evidence type="ECO:0000256" key="5">
    <source>
        <dbReference type="ARBA" id="ARBA00022829"/>
    </source>
</evidence>
<feature type="active site" evidence="10">
    <location>
        <position position="251"/>
    </location>
</feature>
<dbReference type="InterPro" id="IPR002104">
    <property type="entry name" value="Integrase_catalytic"/>
</dbReference>
<evidence type="ECO:0000256" key="1">
    <source>
        <dbReference type="ARBA" id="ARBA00004496"/>
    </source>
</evidence>
<dbReference type="InterPro" id="IPR011010">
    <property type="entry name" value="DNA_brk_join_enz"/>
</dbReference>
<keyword evidence="3 10" id="KW-0963">Cytoplasm</keyword>
<dbReference type="InterPro" id="IPR011931">
    <property type="entry name" value="Recomb_XerC"/>
</dbReference>
<feature type="active site" description="O-(3'-phospho-DNA)-tyrosine intermediate" evidence="10">
    <location>
        <position position="283"/>
    </location>
</feature>
<dbReference type="Pfam" id="PF00589">
    <property type="entry name" value="Phage_integrase"/>
    <property type="match status" value="1"/>
</dbReference>
<keyword evidence="9 10" id="KW-0131">Cell cycle</keyword>
<evidence type="ECO:0000256" key="9">
    <source>
        <dbReference type="ARBA" id="ARBA00023306"/>
    </source>
</evidence>
<feature type="domain" description="Tyr recombinase" evidence="12">
    <location>
        <begin position="111"/>
        <end position="296"/>
    </location>
</feature>
<dbReference type="GO" id="GO:0051301">
    <property type="term" value="P:cell division"/>
    <property type="evidence" value="ECO:0007669"/>
    <property type="project" value="UniProtKB-UniRule"/>
</dbReference>
<evidence type="ECO:0000256" key="10">
    <source>
        <dbReference type="HAMAP-Rule" id="MF_01808"/>
    </source>
</evidence>
<dbReference type="NCBIfam" id="NF040815">
    <property type="entry name" value="recomb_XerA_Arch"/>
    <property type="match status" value="1"/>
</dbReference>
<evidence type="ECO:0000256" key="6">
    <source>
        <dbReference type="ARBA" id="ARBA00022908"/>
    </source>
</evidence>
<dbReference type="InterPro" id="IPR004107">
    <property type="entry name" value="Integrase_SAM-like_N"/>
</dbReference>
<feature type="active site" evidence="10">
    <location>
        <position position="274"/>
    </location>
</feature>
<dbReference type="GO" id="GO:0005737">
    <property type="term" value="C:cytoplasm"/>
    <property type="evidence" value="ECO:0007669"/>
    <property type="project" value="UniProtKB-SubCell"/>
</dbReference>
<comment type="subcellular location">
    <subcellularLocation>
        <location evidence="1 10">Cytoplasm</location>
    </subcellularLocation>
</comment>
<dbReference type="Gene3D" id="1.10.443.10">
    <property type="entry name" value="Intergrase catalytic core"/>
    <property type="match status" value="1"/>
</dbReference>
<feature type="active site" evidence="10">
    <location>
        <position position="151"/>
    </location>
</feature>
<dbReference type="InterPro" id="IPR010998">
    <property type="entry name" value="Integrase_recombinase_N"/>
</dbReference>
<feature type="domain" description="Core-binding (CB)" evidence="13">
    <location>
        <begin position="4"/>
        <end position="90"/>
    </location>
</feature>
<gene>
    <name evidence="14" type="primary">xerC_3</name>
    <name evidence="10" type="synonym">xerC</name>
    <name evidence="14" type="ORF">BkAM31D_14810</name>
</gene>
<dbReference type="PROSITE" id="PS51900">
    <property type="entry name" value="CB"/>
    <property type="match status" value="1"/>
</dbReference>
<evidence type="ECO:0000259" key="13">
    <source>
        <dbReference type="PROSITE" id="PS51900"/>
    </source>
</evidence>
<keyword evidence="15" id="KW-1185">Reference proteome</keyword>
<dbReference type="NCBIfam" id="TIGR02224">
    <property type="entry name" value="recomb_XerC"/>
    <property type="match status" value="1"/>
</dbReference>
<dbReference type="HAMAP" id="MF_01808">
    <property type="entry name" value="Recomb_XerC_XerD"/>
    <property type="match status" value="1"/>
</dbReference>
<dbReference type="SUPFAM" id="SSF56349">
    <property type="entry name" value="DNA breaking-rejoining enzymes"/>
    <property type="match status" value="1"/>
</dbReference>
<sequence>MFTLSEQSWIDLFFTYLRLEKNSSTHTTNNYLRDILDFQQFMKGHKIRGFAAVTTQDVRNYLTKLFEKEYARKTVSRKISALRSFYRFHLREERVSENVFQSVVMPKKGERLPNFLYEEEMQELFDAFVDNKPLDQRDRAILELLYATGMRVSECSQLNVHDIDLMIGTVLVIGKGRKERYTPLGAFACDALEKYIEDGRVKIHTKANQVNDALFLNYRGGRLTDRSIRTIVLKRMEKVSNQKKLRPHDIRHSFATHMLNNGADLRIVQELLGHEHLSSTQIYTHVTKDRLRDVYKHTHPRA</sequence>
<evidence type="ECO:0000256" key="7">
    <source>
        <dbReference type="ARBA" id="ARBA00023125"/>
    </source>
</evidence>
<reference evidence="14 15" key="1">
    <citation type="submission" date="2017-04" db="EMBL/GenBank/DDBJ databases">
        <title>Bacillus krulwichiae AM31D Genome sequencing and assembly.</title>
        <authorList>
            <person name="Krulwich T.A."/>
            <person name="Anastor L."/>
            <person name="Ehrlich R."/>
            <person name="Ehrlich G.D."/>
            <person name="Janto B."/>
        </authorList>
    </citation>
    <scope>NUCLEOTIDE SEQUENCE [LARGE SCALE GENOMIC DNA]</scope>
    <source>
        <strain evidence="14 15">AM31D</strain>
    </source>
</reference>
<dbReference type="GO" id="GO:0009037">
    <property type="term" value="F:tyrosine-based site-specific recombinase activity"/>
    <property type="evidence" value="ECO:0007669"/>
    <property type="project" value="UniProtKB-UniRule"/>
</dbReference>
<dbReference type="PANTHER" id="PTHR30349:SF77">
    <property type="entry name" value="TYROSINE RECOMBINASE XERC"/>
    <property type="match status" value="1"/>
</dbReference>
<dbReference type="GO" id="GO:0007059">
    <property type="term" value="P:chromosome segregation"/>
    <property type="evidence" value="ECO:0007669"/>
    <property type="project" value="UniProtKB-UniRule"/>
</dbReference>